<reference evidence="2 3" key="1">
    <citation type="journal article" date="2010" name="Nature">
        <title>The Ectocarpus genome and the independent evolution of multicellularity in brown algae.</title>
        <authorList>
            <person name="Cock J.M."/>
            <person name="Sterck L."/>
            <person name="Rouze P."/>
            <person name="Scornet D."/>
            <person name="Allen A.E."/>
            <person name="Amoutzias G."/>
            <person name="Anthouard V."/>
            <person name="Artiguenave F."/>
            <person name="Aury J.M."/>
            <person name="Badger J.H."/>
            <person name="Beszteri B."/>
            <person name="Billiau K."/>
            <person name="Bonnet E."/>
            <person name="Bothwell J.H."/>
            <person name="Bowler C."/>
            <person name="Boyen C."/>
            <person name="Brownlee C."/>
            <person name="Carrano C.J."/>
            <person name="Charrier B."/>
            <person name="Cho G.Y."/>
            <person name="Coelho S.M."/>
            <person name="Collen J."/>
            <person name="Corre E."/>
            <person name="Da Silva C."/>
            <person name="Delage L."/>
            <person name="Delaroque N."/>
            <person name="Dittami S.M."/>
            <person name="Doulbeau S."/>
            <person name="Elias M."/>
            <person name="Farnham G."/>
            <person name="Gachon C.M."/>
            <person name="Gschloessl B."/>
            <person name="Heesch S."/>
            <person name="Jabbari K."/>
            <person name="Jubin C."/>
            <person name="Kawai H."/>
            <person name="Kimura K."/>
            <person name="Kloareg B."/>
            <person name="Kupper F.C."/>
            <person name="Lang D."/>
            <person name="Le Bail A."/>
            <person name="Leblanc C."/>
            <person name="Lerouge P."/>
            <person name="Lohr M."/>
            <person name="Lopez P.J."/>
            <person name="Martens C."/>
            <person name="Maumus F."/>
            <person name="Michel G."/>
            <person name="Miranda-Saavedra D."/>
            <person name="Morales J."/>
            <person name="Moreau H."/>
            <person name="Motomura T."/>
            <person name="Nagasato C."/>
            <person name="Napoli C.A."/>
            <person name="Nelson D.R."/>
            <person name="Nyvall-Collen P."/>
            <person name="Peters A.F."/>
            <person name="Pommier C."/>
            <person name="Potin P."/>
            <person name="Poulain J."/>
            <person name="Quesneville H."/>
            <person name="Read B."/>
            <person name="Rensing S.A."/>
            <person name="Ritter A."/>
            <person name="Rousvoal S."/>
            <person name="Samanta M."/>
            <person name="Samson G."/>
            <person name="Schroeder D.C."/>
            <person name="Segurens B."/>
            <person name="Strittmatter M."/>
            <person name="Tonon T."/>
            <person name="Tregear J.W."/>
            <person name="Valentin K."/>
            <person name="von Dassow P."/>
            <person name="Yamagishi T."/>
            <person name="Van de Peer Y."/>
            <person name="Wincker P."/>
        </authorList>
    </citation>
    <scope>NUCLEOTIDE SEQUENCE [LARGE SCALE GENOMIC DNA]</scope>
    <source>
        <strain evidence="3">Ec32 / CCAP1310/4</strain>
    </source>
</reference>
<feature type="compositionally biased region" description="Low complexity" evidence="1">
    <location>
        <begin position="498"/>
        <end position="508"/>
    </location>
</feature>
<dbReference type="AlphaFoldDB" id="D7FGQ4"/>
<feature type="compositionally biased region" description="Acidic residues" evidence="1">
    <location>
        <begin position="364"/>
        <end position="384"/>
    </location>
</feature>
<organism evidence="2 3">
    <name type="scientific">Ectocarpus siliculosus</name>
    <name type="common">Brown alga</name>
    <name type="synonym">Conferva siliculosa</name>
    <dbReference type="NCBI Taxonomy" id="2880"/>
    <lineage>
        <taxon>Eukaryota</taxon>
        <taxon>Sar</taxon>
        <taxon>Stramenopiles</taxon>
        <taxon>Ochrophyta</taxon>
        <taxon>PX clade</taxon>
        <taxon>Phaeophyceae</taxon>
        <taxon>Ectocarpales</taxon>
        <taxon>Ectocarpaceae</taxon>
        <taxon>Ectocarpus</taxon>
    </lineage>
</organism>
<dbReference type="EMBL" id="FN647694">
    <property type="protein sequence ID" value="CBJ28330.1"/>
    <property type="molecule type" value="Genomic_DNA"/>
</dbReference>
<accession>D7FGQ4</accession>
<evidence type="ECO:0000256" key="1">
    <source>
        <dbReference type="SAM" id="MobiDB-lite"/>
    </source>
</evidence>
<feature type="compositionally biased region" description="Gly residues" evidence="1">
    <location>
        <begin position="523"/>
        <end position="535"/>
    </location>
</feature>
<evidence type="ECO:0000313" key="3">
    <source>
        <dbReference type="Proteomes" id="UP000002630"/>
    </source>
</evidence>
<gene>
    <name evidence="2" type="ORF">Esi_0101_0017</name>
</gene>
<feature type="compositionally biased region" description="Acidic residues" evidence="1">
    <location>
        <begin position="509"/>
        <end position="520"/>
    </location>
</feature>
<name>D7FGQ4_ECTSI</name>
<keyword evidence="3" id="KW-1185">Reference proteome</keyword>
<feature type="compositionally biased region" description="Gly residues" evidence="1">
    <location>
        <begin position="554"/>
        <end position="564"/>
    </location>
</feature>
<dbReference type="EMBL" id="FN649754">
    <property type="protein sequence ID" value="CBJ28330.1"/>
    <property type="molecule type" value="Genomic_DNA"/>
</dbReference>
<dbReference type="InParanoid" id="D7FGQ4"/>
<evidence type="ECO:0000313" key="2">
    <source>
        <dbReference type="EMBL" id="CBJ28330.1"/>
    </source>
</evidence>
<feature type="region of interest" description="Disordered" evidence="1">
    <location>
        <begin position="473"/>
        <end position="565"/>
    </location>
</feature>
<sequence length="668" mass="71954">MTVLLLEATTGRQHERRQRQIEMPCLPETSILIDQCRKHYALVARRGPGRRGNHRDDAQAFTAAATVTTMAHVLRAAASFLSDNDKEAVMKQIVSMTLDTGCPVALAQELLAALVALADRDPAKILEVYGSRLCFYCDSQTDPNMQDQVAEVGGMIRALEHFTRVLFTGGQSDLCAQFLYADVSSASLGAASFSSNLSEEDLNDLLCGRKDYPHVAQLINGCLASRLASVRRCAYETLSNVALFAKAHRGPKAFDMLLRLRLGGAEKDPRLIAVLAALVWEVVFVDQALQDERLVGSGTPGSYGLLDDLFAESVEVRLVAFHSVSRLLFHAWIPKEGDAVNREPPPPRRQSRRHRSNRGIQEPEGGEEYCDEDNDEDSDQDGDEELRFRPPGRSSSPGYNNVPACAEQAVLRVSLILHETTSVNDNKRRRFDPRVRAAARSLASGLRARKRRARHLLERSVLLVVDHGLANGSLDGLRVRFPPPAPPRSSGGGGGVGLEPPSAMSVSSGDEDGDRGDTDDGTYGAGSGVAGGRFGATGLDDGGRRRRGRELGGRNLGRGAGGGQSTARLSKDALQYASAVHFLVAMLSRERQDSVTLTIESRLADYFDGDEDLWLMTERGGTGMGTSSDWRGCGGGSGSRSCNVDARAAAAWLAGGVDAGHSSILAES</sequence>
<feature type="region of interest" description="Disordered" evidence="1">
    <location>
        <begin position="338"/>
        <end position="401"/>
    </location>
</feature>
<protein>
    <submittedName>
        <fullName evidence="2">Uncharacterized protein</fullName>
    </submittedName>
</protein>
<dbReference type="Proteomes" id="UP000002630">
    <property type="component" value="Linkage Group LG29"/>
</dbReference>
<proteinExistence type="predicted"/>